<dbReference type="InterPro" id="IPR036259">
    <property type="entry name" value="MFS_trans_sf"/>
</dbReference>
<protein>
    <recommendedName>
        <fullName evidence="9">Major facilitator superfamily (MFS) profile domain-containing protein</fullName>
    </recommendedName>
</protein>
<dbReference type="InterPro" id="IPR005828">
    <property type="entry name" value="MFS_sugar_transport-like"/>
</dbReference>
<comment type="subcellular location">
    <subcellularLocation>
        <location evidence="1">Membrane</location>
        <topology evidence="1">Multi-pass membrane protein</topology>
    </subcellularLocation>
</comment>
<dbReference type="PROSITE" id="PS50850">
    <property type="entry name" value="MFS"/>
    <property type="match status" value="1"/>
</dbReference>
<feature type="transmembrane region" description="Helical" evidence="8">
    <location>
        <begin position="130"/>
        <end position="150"/>
    </location>
</feature>
<accession>A0A517L987</accession>
<dbReference type="FunFam" id="1.20.1250.20:FF:000140">
    <property type="entry name" value="Putative MFS phospholipid transporter"/>
    <property type="match status" value="1"/>
</dbReference>
<feature type="region of interest" description="Disordered" evidence="7">
    <location>
        <begin position="479"/>
        <end position="505"/>
    </location>
</feature>
<evidence type="ECO:0000256" key="2">
    <source>
        <dbReference type="ARBA" id="ARBA00010992"/>
    </source>
</evidence>
<feature type="transmembrane region" description="Helical" evidence="8">
    <location>
        <begin position="257"/>
        <end position="278"/>
    </location>
</feature>
<dbReference type="EMBL" id="CP042191">
    <property type="protein sequence ID" value="QDS72203.1"/>
    <property type="molecule type" value="Genomic_DNA"/>
</dbReference>
<feature type="compositionally biased region" description="Low complexity" evidence="7">
    <location>
        <begin position="487"/>
        <end position="498"/>
    </location>
</feature>
<evidence type="ECO:0000259" key="9">
    <source>
        <dbReference type="PROSITE" id="PS50850"/>
    </source>
</evidence>
<keyword evidence="5 8" id="KW-1133">Transmembrane helix</keyword>
<feature type="region of interest" description="Disordered" evidence="7">
    <location>
        <begin position="1"/>
        <end position="22"/>
    </location>
</feature>
<evidence type="ECO:0000256" key="4">
    <source>
        <dbReference type="ARBA" id="ARBA00022692"/>
    </source>
</evidence>
<reference evidence="10 11" key="1">
    <citation type="submission" date="2019-07" db="EMBL/GenBank/DDBJ databases">
        <title>Finished genome of Venturia effusa.</title>
        <authorList>
            <person name="Young C.A."/>
            <person name="Cox M.P."/>
            <person name="Ganley A.R.D."/>
            <person name="David W.J."/>
        </authorList>
    </citation>
    <scope>NUCLEOTIDE SEQUENCE [LARGE SCALE GENOMIC DNA]</scope>
    <source>
        <strain evidence="11">albino</strain>
    </source>
</reference>
<feature type="transmembrane region" description="Helical" evidence="8">
    <location>
        <begin position="298"/>
        <end position="316"/>
    </location>
</feature>
<gene>
    <name evidence="10" type="ORF">FKW77_005211</name>
</gene>
<evidence type="ECO:0000256" key="3">
    <source>
        <dbReference type="ARBA" id="ARBA00022448"/>
    </source>
</evidence>
<evidence type="ECO:0000256" key="7">
    <source>
        <dbReference type="SAM" id="MobiDB-lite"/>
    </source>
</evidence>
<keyword evidence="6 8" id="KW-0472">Membrane</keyword>
<feature type="transmembrane region" description="Helical" evidence="8">
    <location>
        <begin position="328"/>
        <end position="349"/>
    </location>
</feature>
<dbReference type="PANTHER" id="PTHR23508:SF10">
    <property type="entry name" value="CARBOXYLIC ACID TRANSPORTER PROTEIN HOMOLOG"/>
    <property type="match status" value="1"/>
</dbReference>
<feature type="transmembrane region" description="Helical" evidence="8">
    <location>
        <begin position="75"/>
        <end position="94"/>
    </location>
</feature>
<feature type="transmembrane region" description="Helical" evidence="8">
    <location>
        <begin position="171"/>
        <end position="194"/>
    </location>
</feature>
<feature type="transmembrane region" description="Helical" evidence="8">
    <location>
        <begin position="393"/>
        <end position="415"/>
    </location>
</feature>
<keyword evidence="4 8" id="KW-0812">Transmembrane</keyword>
<organism evidence="10 11">
    <name type="scientific">Venturia effusa</name>
    <dbReference type="NCBI Taxonomy" id="50376"/>
    <lineage>
        <taxon>Eukaryota</taxon>
        <taxon>Fungi</taxon>
        <taxon>Dikarya</taxon>
        <taxon>Ascomycota</taxon>
        <taxon>Pezizomycotina</taxon>
        <taxon>Dothideomycetes</taxon>
        <taxon>Pleosporomycetidae</taxon>
        <taxon>Venturiales</taxon>
        <taxon>Venturiaceae</taxon>
        <taxon>Venturia</taxon>
    </lineage>
</organism>
<dbReference type="OrthoDB" id="2261376at2759"/>
<evidence type="ECO:0000256" key="6">
    <source>
        <dbReference type="ARBA" id="ARBA00023136"/>
    </source>
</evidence>
<keyword evidence="3" id="KW-0813">Transport</keyword>
<evidence type="ECO:0000313" key="11">
    <source>
        <dbReference type="Proteomes" id="UP000316270"/>
    </source>
</evidence>
<feature type="transmembrane region" description="Helical" evidence="8">
    <location>
        <begin position="206"/>
        <end position="227"/>
    </location>
</feature>
<evidence type="ECO:0000313" key="10">
    <source>
        <dbReference type="EMBL" id="QDS72203.1"/>
    </source>
</evidence>
<evidence type="ECO:0000256" key="5">
    <source>
        <dbReference type="ARBA" id="ARBA00022989"/>
    </source>
</evidence>
<feature type="domain" description="Major facilitator superfamily (MFS) profile" evidence="9">
    <location>
        <begin position="37"/>
        <end position="457"/>
    </location>
</feature>
<feature type="transmembrane region" description="Helical" evidence="8">
    <location>
        <begin position="435"/>
        <end position="453"/>
    </location>
</feature>
<dbReference type="Proteomes" id="UP000316270">
    <property type="component" value="Chromosome 7"/>
</dbReference>
<feature type="transmembrane region" description="Helical" evidence="8">
    <location>
        <begin position="355"/>
        <end position="372"/>
    </location>
</feature>
<dbReference type="GO" id="GO:0005886">
    <property type="term" value="C:plasma membrane"/>
    <property type="evidence" value="ECO:0007669"/>
    <property type="project" value="TreeGrafter"/>
</dbReference>
<keyword evidence="11" id="KW-1185">Reference proteome</keyword>
<feature type="transmembrane region" description="Helical" evidence="8">
    <location>
        <begin position="106"/>
        <end position="124"/>
    </location>
</feature>
<proteinExistence type="inferred from homology"/>
<comment type="similarity">
    <text evidence="2">Belongs to the major facilitator superfamily. Sugar transporter (TC 2.A.1.1) family.</text>
</comment>
<dbReference type="GO" id="GO:0046943">
    <property type="term" value="F:carboxylic acid transmembrane transporter activity"/>
    <property type="evidence" value="ECO:0007669"/>
    <property type="project" value="TreeGrafter"/>
</dbReference>
<dbReference type="STRING" id="50376.A0A517L987"/>
<dbReference type="Pfam" id="PF00083">
    <property type="entry name" value="Sugar_tr"/>
    <property type="match status" value="2"/>
</dbReference>
<evidence type="ECO:0000256" key="1">
    <source>
        <dbReference type="ARBA" id="ARBA00004141"/>
    </source>
</evidence>
<feature type="transmembrane region" description="Helical" evidence="8">
    <location>
        <begin position="35"/>
        <end position="55"/>
    </location>
</feature>
<sequence length="505" mass="55439">MDKKRESVEAHPATDPYLGVPEDLEHTGKNKWSRLWPVIACGAGLFSDGYLNNVIGSVGTMLQKIYTKPVYKPSQANVGSITFAGTVLGMLLFGYTSDKYSRKWSLMASTLLIVLFAILGTGSWGPSPHQLFACLTGMRFFLGVGIGGEYPSGSVGAAEGTAELKSGTRNWWFIMFTNVMIDFGFVIGAFVPMLAVLATGENHLRLAWRLSLGFGIFPPLILLFLRFKLQEPEAYKINAAQFKTPWLLAARYYWPRLLAVCSIWFVYDWISYSFGIYFSDTITNLQGSDKRMWVNFGWNTLMNFFYMPGAVLGAYLADLKGLKPRHILGGFFIAQGVLGFIMAACYKQLVEPKNVGAFVITYGIFLAFGEAGPGDNIGLFASKTSATAIRGKYYGIAAAVGKIGAYVGSYCTPAIQDSAGPDTDAFKIVRGQRPFWIASAIAVFAGLIALFFLPDINQDSIEQEDVKFREYLHSHGYDTSQMGVHGSASSTQQLTQSAESREKAS</sequence>
<dbReference type="SUPFAM" id="SSF103473">
    <property type="entry name" value="MFS general substrate transporter"/>
    <property type="match status" value="1"/>
</dbReference>
<evidence type="ECO:0000256" key="8">
    <source>
        <dbReference type="SAM" id="Phobius"/>
    </source>
</evidence>
<dbReference type="AlphaFoldDB" id="A0A517L987"/>
<dbReference type="PANTHER" id="PTHR23508">
    <property type="entry name" value="CARBOXYLIC ACID TRANSPORTER PROTEIN HOMOLOG"/>
    <property type="match status" value="1"/>
</dbReference>
<name>A0A517L987_9PEZI</name>
<dbReference type="Gene3D" id="1.20.1250.20">
    <property type="entry name" value="MFS general substrate transporter like domains"/>
    <property type="match status" value="1"/>
</dbReference>
<dbReference type="InterPro" id="IPR020846">
    <property type="entry name" value="MFS_dom"/>
</dbReference>